<gene>
    <name evidence="1" type="ORF">CROQUDRAFT_53371</name>
</gene>
<dbReference type="AlphaFoldDB" id="A0A9P6T623"/>
<evidence type="ECO:0000313" key="2">
    <source>
        <dbReference type="Proteomes" id="UP000886653"/>
    </source>
</evidence>
<evidence type="ECO:0000313" key="1">
    <source>
        <dbReference type="EMBL" id="KAG0140361.1"/>
    </source>
</evidence>
<accession>A0A9P6T623</accession>
<name>A0A9P6T623_9BASI</name>
<dbReference type="OrthoDB" id="2506088at2759"/>
<organism evidence="1 2">
    <name type="scientific">Cronartium quercuum f. sp. fusiforme G11</name>
    <dbReference type="NCBI Taxonomy" id="708437"/>
    <lineage>
        <taxon>Eukaryota</taxon>
        <taxon>Fungi</taxon>
        <taxon>Dikarya</taxon>
        <taxon>Basidiomycota</taxon>
        <taxon>Pucciniomycotina</taxon>
        <taxon>Pucciniomycetes</taxon>
        <taxon>Pucciniales</taxon>
        <taxon>Coleosporiaceae</taxon>
        <taxon>Cronartium</taxon>
    </lineage>
</organism>
<sequence length="79" mass="8841">MLIHLALSNLHHGPADLFATQTFESYNSVLRESSVHPNQQSPGHNIATSFNTYHLLWLLLCGGFIFNKQLNICLHTLGP</sequence>
<keyword evidence="2" id="KW-1185">Reference proteome</keyword>
<comment type="caution">
    <text evidence="1">The sequence shown here is derived from an EMBL/GenBank/DDBJ whole genome shotgun (WGS) entry which is preliminary data.</text>
</comment>
<dbReference type="EMBL" id="MU167450">
    <property type="protein sequence ID" value="KAG0140361.1"/>
    <property type="molecule type" value="Genomic_DNA"/>
</dbReference>
<proteinExistence type="predicted"/>
<reference evidence="1" key="1">
    <citation type="submission" date="2013-11" db="EMBL/GenBank/DDBJ databases">
        <title>Genome sequence of the fusiform rust pathogen reveals effectors for host alternation and coevolution with pine.</title>
        <authorList>
            <consortium name="DOE Joint Genome Institute"/>
            <person name="Smith K."/>
            <person name="Pendleton A."/>
            <person name="Kubisiak T."/>
            <person name="Anderson C."/>
            <person name="Salamov A."/>
            <person name="Aerts A."/>
            <person name="Riley R."/>
            <person name="Clum A."/>
            <person name="Lindquist E."/>
            <person name="Ence D."/>
            <person name="Campbell M."/>
            <person name="Kronenberg Z."/>
            <person name="Feau N."/>
            <person name="Dhillon B."/>
            <person name="Hamelin R."/>
            <person name="Burleigh J."/>
            <person name="Smith J."/>
            <person name="Yandell M."/>
            <person name="Nelson C."/>
            <person name="Grigoriev I."/>
            <person name="Davis J."/>
        </authorList>
    </citation>
    <scope>NUCLEOTIDE SEQUENCE</scope>
    <source>
        <strain evidence="1">G11</strain>
    </source>
</reference>
<protein>
    <submittedName>
        <fullName evidence="1">Uncharacterized protein</fullName>
    </submittedName>
</protein>
<dbReference type="Proteomes" id="UP000886653">
    <property type="component" value="Unassembled WGS sequence"/>
</dbReference>